<dbReference type="AlphaFoldDB" id="E9SDZ0"/>
<sequence>MQHRTLSLSQRMVSVISALALVLTVLVVFPVGTAYAATTDLYVGYSGKSNSYSTVQAAVDKAASINPTSESQRVTIHIAPGTYRQQVVVQTPYIKFVNDEPSKGDVLLTWYYGIGYKYYSANSKGYYDSSLAKSKSGKNVANYRWGATVQLWPKATYFQAENIVFENSFNRYITSEEIADGVECTNETLTVARKSGVDVQSKSYTERAAAFSADAAYCEFLNCKFYSSQDTLYTGGSPQYYKHCLIEGQTDYIFGGSNAVFDQCELRWKGYSSGSTGGYITAAREQGDSYTGYLFSDCKVTANPDLTVTAGYLGRPWAQTAKVMFINTTLQNSSMINAAGWYSMSGVQPETVDGFKENGTKLANGTAVDLSKRKGHIISDSDAANIKLKNYMNNWTPAFINGSASSSSGTTTPAVLSTSLISSLSVKDSTYGSYWSLAENTAVGAKAFGDRDFTITTLPDILAGADHIVTACDSKKTDADLAVLTAAKDITVYVAMDQRNVTLPAWLGSFTKTGYILGVTDGEGEKPFDIYSIDIKSGSSLTLGTNGMIGSVMGYTAFAAPTPREDLKSTLISKLTVKDETYGEYWSLDSYTYVGA</sequence>
<evidence type="ECO:0000313" key="5">
    <source>
        <dbReference type="EMBL" id="EGC02527.1"/>
    </source>
</evidence>
<comment type="caution">
    <text evidence="5">The sequence shown here is derived from an EMBL/GenBank/DDBJ whole genome shotgun (WGS) entry which is preliminary data.</text>
</comment>
<dbReference type="SUPFAM" id="SSF51126">
    <property type="entry name" value="Pectin lyase-like"/>
    <property type="match status" value="1"/>
</dbReference>
<dbReference type="PANTHER" id="PTHR31321">
    <property type="entry name" value="ACYL-COA THIOESTER HYDROLASE YBHC-RELATED"/>
    <property type="match status" value="1"/>
</dbReference>
<dbReference type="GO" id="GO:0042545">
    <property type="term" value="P:cell wall modification"/>
    <property type="evidence" value="ECO:0007669"/>
    <property type="project" value="InterPro"/>
</dbReference>
<proteinExistence type="inferred from homology"/>
<dbReference type="GO" id="GO:0009279">
    <property type="term" value="C:cell outer membrane"/>
    <property type="evidence" value="ECO:0007669"/>
    <property type="project" value="TreeGrafter"/>
</dbReference>
<evidence type="ECO:0000256" key="3">
    <source>
        <dbReference type="ARBA" id="ARBA00023085"/>
    </source>
</evidence>
<gene>
    <name evidence="5" type="ORF">CUS_5047</name>
</gene>
<keyword evidence="6" id="KW-1185">Reference proteome</keyword>
<dbReference type="eggNOG" id="COG4677">
    <property type="taxonomic scope" value="Bacteria"/>
</dbReference>
<organism evidence="5 6">
    <name type="scientific">Ruminococcus albus 8</name>
    <dbReference type="NCBI Taxonomy" id="246199"/>
    <lineage>
        <taxon>Bacteria</taxon>
        <taxon>Bacillati</taxon>
        <taxon>Bacillota</taxon>
        <taxon>Clostridia</taxon>
        <taxon>Eubacteriales</taxon>
        <taxon>Oscillospiraceae</taxon>
        <taxon>Ruminococcus</taxon>
    </lineage>
</organism>
<dbReference type="InterPro" id="IPR011050">
    <property type="entry name" value="Pectin_lyase_fold/virulence"/>
</dbReference>
<evidence type="ECO:0000313" key="6">
    <source>
        <dbReference type="Proteomes" id="UP000004259"/>
    </source>
</evidence>
<evidence type="ECO:0000259" key="4">
    <source>
        <dbReference type="Pfam" id="PF01095"/>
    </source>
</evidence>
<keyword evidence="3" id="KW-0063">Aspartyl esterase</keyword>
<dbReference type="RefSeq" id="WP_002850789.1">
    <property type="nucleotide sequence ID" value="NZ_ADKM02000092.1"/>
</dbReference>
<feature type="domain" description="Pectinesterase catalytic" evidence="4">
    <location>
        <begin position="192"/>
        <end position="347"/>
    </location>
</feature>
<dbReference type="InterPro" id="IPR012334">
    <property type="entry name" value="Pectin_lyas_fold"/>
</dbReference>
<dbReference type="PANTHER" id="PTHR31321:SF57">
    <property type="entry name" value="PECTINESTERASE 53-RELATED"/>
    <property type="match status" value="1"/>
</dbReference>
<dbReference type="InterPro" id="IPR000070">
    <property type="entry name" value="Pectinesterase_cat"/>
</dbReference>
<dbReference type="STRING" id="246199.CUS_5047"/>
<reference evidence="5 6" key="1">
    <citation type="submission" date="2011-02" db="EMBL/GenBank/DDBJ databases">
        <authorList>
            <person name="Nelson K.E."/>
            <person name="Sutton G."/>
            <person name="Torralba M."/>
            <person name="Durkin S."/>
            <person name="Harkins D."/>
            <person name="Montgomery R."/>
            <person name="Ziemer C."/>
            <person name="Klaassens E."/>
            <person name="Ocuiv P."/>
            <person name="Morrison M."/>
        </authorList>
    </citation>
    <scope>NUCLEOTIDE SEQUENCE [LARGE SCALE GENOMIC DNA]</scope>
    <source>
        <strain evidence="5 6">8</strain>
    </source>
</reference>
<dbReference type="Gene3D" id="2.160.20.10">
    <property type="entry name" value="Single-stranded right-handed beta-helix, Pectin lyase-like"/>
    <property type="match status" value="1"/>
</dbReference>
<dbReference type="Pfam" id="PF01095">
    <property type="entry name" value="Pectinesterase"/>
    <property type="match status" value="1"/>
</dbReference>
<name>E9SDZ0_RUMAL</name>
<dbReference type="GO" id="GO:0030599">
    <property type="term" value="F:pectinesterase activity"/>
    <property type="evidence" value="ECO:0007669"/>
    <property type="project" value="InterPro"/>
</dbReference>
<accession>E9SDZ0</accession>
<evidence type="ECO:0000256" key="2">
    <source>
        <dbReference type="ARBA" id="ARBA00022801"/>
    </source>
</evidence>
<protein>
    <submittedName>
        <fullName evidence="5">Pectinesterase</fullName>
    </submittedName>
</protein>
<dbReference type="Proteomes" id="UP000004259">
    <property type="component" value="Unassembled WGS sequence"/>
</dbReference>
<feature type="non-terminal residue" evidence="5">
    <location>
        <position position="596"/>
    </location>
</feature>
<evidence type="ECO:0000256" key="1">
    <source>
        <dbReference type="ARBA" id="ARBA00008891"/>
    </source>
</evidence>
<comment type="similarity">
    <text evidence="1">Belongs to the pectinesterase family.</text>
</comment>
<keyword evidence="2" id="KW-0378">Hydrolase</keyword>
<dbReference type="EMBL" id="ADKM02000092">
    <property type="protein sequence ID" value="EGC02527.1"/>
    <property type="molecule type" value="Genomic_DNA"/>
</dbReference>